<dbReference type="Proteomes" id="UP000008701">
    <property type="component" value="Chromosome"/>
</dbReference>
<name>A1BDT8_CHLPD</name>
<dbReference type="AlphaFoldDB" id="A1BDT8"/>
<dbReference type="Pfam" id="PF13649">
    <property type="entry name" value="Methyltransf_25"/>
    <property type="match status" value="1"/>
</dbReference>
<dbReference type="GO" id="GO:0008168">
    <property type="term" value="F:methyltransferase activity"/>
    <property type="evidence" value="ECO:0007669"/>
    <property type="project" value="UniProtKB-KW"/>
</dbReference>
<evidence type="ECO:0000313" key="2">
    <source>
        <dbReference type="EMBL" id="ABL64565.1"/>
    </source>
</evidence>
<dbReference type="RefSeq" id="WP_011744398.1">
    <property type="nucleotide sequence ID" value="NC_008639.1"/>
</dbReference>
<evidence type="ECO:0000259" key="1">
    <source>
        <dbReference type="Pfam" id="PF13649"/>
    </source>
</evidence>
<dbReference type="STRING" id="290317.Cpha266_0508"/>
<dbReference type="InterPro" id="IPR041698">
    <property type="entry name" value="Methyltransf_25"/>
</dbReference>
<dbReference type="eggNOG" id="COG2226">
    <property type="taxonomic scope" value="Bacteria"/>
</dbReference>
<dbReference type="GO" id="GO:0032259">
    <property type="term" value="P:methylation"/>
    <property type="evidence" value="ECO:0007669"/>
    <property type="project" value="UniProtKB-KW"/>
</dbReference>
<dbReference type="EMBL" id="CP000492">
    <property type="protein sequence ID" value="ABL64565.1"/>
    <property type="molecule type" value="Genomic_DNA"/>
</dbReference>
<keyword evidence="3" id="KW-1185">Reference proteome</keyword>
<dbReference type="InterPro" id="IPR029063">
    <property type="entry name" value="SAM-dependent_MTases_sf"/>
</dbReference>
<evidence type="ECO:0000313" key="3">
    <source>
        <dbReference type="Proteomes" id="UP000008701"/>
    </source>
</evidence>
<accession>A1BDT8</accession>
<protein>
    <submittedName>
        <fullName evidence="2">Methyltransferase type 12</fullName>
    </submittedName>
</protein>
<reference evidence="2 3" key="1">
    <citation type="submission" date="2006-12" db="EMBL/GenBank/DDBJ databases">
        <title>Complete sequence of Chlorobium phaeobacteroides DSM 266.</title>
        <authorList>
            <consortium name="US DOE Joint Genome Institute"/>
            <person name="Copeland A."/>
            <person name="Lucas S."/>
            <person name="Lapidus A."/>
            <person name="Barry K."/>
            <person name="Detter J.C."/>
            <person name="Glavina del Rio T."/>
            <person name="Hammon N."/>
            <person name="Israni S."/>
            <person name="Pitluck S."/>
            <person name="Goltsman E."/>
            <person name="Schmutz J."/>
            <person name="Larimer F."/>
            <person name="Land M."/>
            <person name="Hauser L."/>
            <person name="Mikhailova N."/>
            <person name="Li T."/>
            <person name="Overmann J."/>
            <person name="Bryant D.A."/>
            <person name="Richardson P."/>
        </authorList>
    </citation>
    <scope>NUCLEOTIDE SEQUENCE [LARGE SCALE GENOMIC DNA]</scope>
    <source>
        <strain evidence="2 3">DSM 266</strain>
    </source>
</reference>
<dbReference type="Gene3D" id="3.40.50.150">
    <property type="entry name" value="Vaccinia Virus protein VP39"/>
    <property type="match status" value="1"/>
</dbReference>
<organism evidence="2 3">
    <name type="scientific">Chlorobium phaeobacteroides (strain DSM 266 / SMG 266 / 2430)</name>
    <dbReference type="NCBI Taxonomy" id="290317"/>
    <lineage>
        <taxon>Bacteria</taxon>
        <taxon>Pseudomonadati</taxon>
        <taxon>Chlorobiota</taxon>
        <taxon>Chlorobiia</taxon>
        <taxon>Chlorobiales</taxon>
        <taxon>Chlorobiaceae</taxon>
        <taxon>Chlorobium/Pelodictyon group</taxon>
        <taxon>Chlorobium</taxon>
    </lineage>
</organism>
<keyword evidence="2" id="KW-0489">Methyltransferase</keyword>
<keyword evidence="2" id="KW-0808">Transferase</keyword>
<dbReference type="HOGENOM" id="CLU_917328_0_0_10"/>
<dbReference type="CDD" id="cd02440">
    <property type="entry name" value="AdoMet_MTases"/>
    <property type="match status" value="1"/>
</dbReference>
<feature type="domain" description="Methyltransferase" evidence="1">
    <location>
        <begin position="141"/>
        <end position="232"/>
    </location>
</feature>
<gene>
    <name evidence="2" type="ordered locus">Cpha266_0508</name>
</gene>
<dbReference type="KEGG" id="cph:Cpha266_0508"/>
<sequence>MQKADLLNRIKKATMLQLRTAGFQALQKLERERDFPPAWNSMKELEVVTNNFHQRFLDERFEQSKSLGGFFLLNELLDRALRSSETENMDNENLSGDEKLTLVKALDRQNEMMGLYNRYPAIILPLAEEIARKENRSIRLLELASGSGGLALALAHAAKIKNIPLSVTGSDIVPAYQDEANRLADEKQLPVTFRIINAFDMDRSITEPFDLVVISQSLHHFTPGQLAMIIAQAGKQASTLFIGIDGYRDPLLMAGVPLTASLQGIPSFTLDGFISARKFYSNIELDIIAGIAKGRGSHSVQCSWPMSVMTVDFKPE</sequence>
<dbReference type="SUPFAM" id="SSF53335">
    <property type="entry name" value="S-adenosyl-L-methionine-dependent methyltransferases"/>
    <property type="match status" value="1"/>
</dbReference>
<proteinExistence type="predicted"/>